<dbReference type="HOGENOM" id="CLU_2145638_0_0_1"/>
<reference evidence="2" key="2">
    <citation type="submission" date="2010-03" db="EMBL/GenBank/DDBJ databases">
        <title>The genome sequence of Coccidioides posadasii strain Silveira.</title>
        <authorList>
            <consortium name="The Broad Institute Genome Sequencing Center for Infectious Disease"/>
            <person name="Neafsey D."/>
            <person name="Orbach M."/>
            <person name="Henn M.R."/>
            <person name="Cole G.T."/>
            <person name="Galgiani J."/>
            <person name="Gardner M.J."/>
            <person name="Kirkland T.N."/>
            <person name="Taylor J.W."/>
            <person name="Young S.K."/>
            <person name="Zeng Q."/>
            <person name="Koehrsen M."/>
            <person name="Alvarado L."/>
            <person name="Berlin A."/>
            <person name="Borenstein D."/>
            <person name="Chapman S.B."/>
            <person name="Chen Z."/>
            <person name="Engels R."/>
            <person name="Freedman E."/>
            <person name="Gellesch M."/>
            <person name="Goldberg J."/>
            <person name="Griggs A."/>
            <person name="Gujja S."/>
            <person name="Heilman E."/>
            <person name="Heiman D."/>
            <person name="Howarth C."/>
            <person name="Jen D."/>
            <person name="Larson L."/>
            <person name="Mehta T."/>
            <person name="Neiman D."/>
            <person name="Park D."/>
            <person name="Pearson M."/>
            <person name="Richards J."/>
            <person name="Roberts A."/>
            <person name="Saif S."/>
            <person name="Shea T."/>
            <person name="Shenoy N."/>
            <person name="Sisk P."/>
            <person name="Stolte C."/>
            <person name="Sykes S."/>
            <person name="Walk T."/>
            <person name="White J."/>
            <person name="Yandava C."/>
            <person name="Haas B."/>
            <person name="Nusbaum C."/>
            <person name="Birren B."/>
        </authorList>
    </citation>
    <scope>NUCLEOTIDE SEQUENCE [LARGE SCALE GENOMIC DNA]</scope>
    <source>
        <strain evidence="2">RMSCC 757 / Silveira</strain>
    </source>
</reference>
<dbReference type="VEuPathDB" id="FungiDB:CPSG_08915"/>
<name>E9DGG6_COCPS</name>
<gene>
    <name evidence="1" type="ORF">CPSG_08915</name>
</gene>
<reference evidence="2" key="1">
    <citation type="journal article" date="2010" name="Genome Res.">
        <title>Population genomic sequencing of Coccidioides fungi reveals recent hybridization and transposon control.</title>
        <authorList>
            <person name="Neafsey D.E."/>
            <person name="Barker B.M."/>
            <person name="Sharpton T.J."/>
            <person name="Stajich J.E."/>
            <person name="Park D.J."/>
            <person name="Whiston E."/>
            <person name="Hung C.-Y."/>
            <person name="McMahan C."/>
            <person name="White J."/>
            <person name="Sykes S."/>
            <person name="Heiman D."/>
            <person name="Young S."/>
            <person name="Zeng Q."/>
            <person name="Abouelleil A."/>
            <person name="Aftuck L."/>
            <person name="Bessette D."/>
            <person name="Brown A."/>
            <person name="FitzGerald M."/>
            <person name="Lui A."/>
            <person name="Macdonald J.P."/>
            <person name="Priest M."/>
            <person name="Orbach M.J."/>
            <person name="Galgiani J.N."/>
            <person name="Kirkland T.N."/>
            <person name="Cole G.T."/>
            <person name="Birren B.W."/>
            <person name="Henn M.R."/>
            <person name="Taylor J.W."/>
            <person name="Rounsley S.D."/>
        </authorList>
    </citation>
    <scope>NUCLEOTIDE SEQUENCE [LARGE SCALE GENOMIC DNA]</scope>
    <source>
        <strain evidence="2">RMSCC 757 / Silveira</strain>
    </source>
</reference>
<dbReference type="Proteomes" id="UP000002497">
    <property type="component" value="Unassembled WGS sequence"/>
</dbReference>
<dbReference type="EMBL" id="GL636506">
    <property type="protein sequence ID" value="EFW14327.1"/>
    <property type="molecule type" value="Genomic_DNA"/>
</dbReference>
<sequence length="112" mass="12586">MPRLDWPTLKPRFLQPRIILRTFHFHKEGCVPVVSERHPWLSKSVNWFTITTSAGGVFKTTYCVYAFGDRPEQLKSLTTSKPGMPLPNGQGIVTAGVLNRHCFSSTSTPGRL</sequence>
<accession>E9DGG6</accession>
<protein>
    <submittedName>
        <fullName evidence="1">Uncharacterized protein</fullName>
    </submittedName>
</protein>
<proteinExistence type="predicted"/>
<keyword evidence="2" id="KW-1185">Reference proteome</keyword>
<evidence type="ECO:0000313" key="1">
    <source>
        <dbReference type="EMBL" id="EFW14327.1"/>
    </source>
</evidence>
<organism evidence="2">
    <name type="scientific">Coccidioides posadasii (strain RMSCC 757 / Silveira)</name>
    <name type="common">Valley fever fungus</name>
    <dbReference type="NCBI Taxonomy" id="443226"/>
    <lineage>
        <taxon>Eukaryota</taxon>
        <taxon>Fungi</taxon>
        <taxon>Dikarya</taxon>
        <taxon>Ascomycota</taxon>
        <taxon>Pezizomycotina</taxon>
        <taxon>Eurotiomycetes</taxon>
        <taxon>Eurotiomycetidae</taxon>
        <taxon>Onygenales</taxon>
        <taxon>Onygenaceae</taxon>
        <taxon>Coccidioides</taxon>
    </lineage>
</organism>
<evidence type="ECO:0000313" key="2">
    <source>
        <dbReference type="Proteomes" id="UP000002497"/>
    </source>
</evidence>
<dbReference type="AlphaFoldDB" id="E9DGG6"/>